<dbReference type="OrthoDB" id="7065319at2"/>
<dbReference type="EMBL" id="JMTB01000068">
    <property type="protein sequence ID" value="KFC07151.1"/>
    <property type="molecule type" value="Genomic_DNA"/>
</dbReference>
<dbReference type="RefSeq" id="WP_038156386.1">
    <property type="nucleotide sequence ID" value="NZ_JMTB01000068.1"/>
</dbReference>
<keyword evidence="2" id="KW-1185">Reference proteome</keyword>
<gene>
    <name evidence="1" type="ORF">GTGU_02091</name>
</gene>
<sequence>MIPPLNYVILTHALHALKNGDIHYCETIGFTHEEIRHLSRLTLDELFFITRASVPLLDITVRHDHLSQCLLLSRQEIQRQQQIDRAIRLGGSIALLSAYFGLTSNDTCLRRRLNGITVTHGRSPLPDETTDARIWQLWHKFHPGSTDTLNALDVMMQITESVSFGKAEPVSLTTVWNRITRCEQEKLDRRATHAG</sequence>
<dbReference type="eggNOG" id="ENOG502Z8VH">
    <property type="taxonomic scope" value="Bacteria"/>
</dbReference>
<dbReference type="InterPro" id="IPR021364">
    <property type="entry name" value="DUF2857"/>
</dbReference>
<dbReference type="Proteomes" id="UP000028630">
    <property type="component" value="Unassembled WGS sequence"/>
</dbReference>
<dbReference type="AlphaFoldDB" id="A0A085AAA6"/>
<organism evidence="1 2">
    <name type="scientific">Trabulsiella guamensis ATCC 49490</name>
    <dbReference type="NCBI Taxonomy" id="1005994"/>
    <lineage>
        <taxon>Bacteria</taxon>
        <taxon>Pseudomonadati</taxon>
        <taxon>Pseudomonadota</taxon>
        <taxon>Gammaproteobacteria</taxon>
        <taxon>Enterobacterales</taxon>
        <taxon>Enterobacteriaceae</taxon>
        <taxon>Trabulsiella</taxon>
    </lineage>
</organism>
<reference evidence="2" key="1">
    <citation type="submission" date="2014-05" db="EMBL/GenBank/DDBJ databases">
        <title>ATOL: Assembling a taxonomically balanced genome-scale reconstruction of the evolutionary history of the Enterobacteriaceae.</title>
        <authorList>
            <person name="Plunkett G. III"/>
            <person name="Neeno-Eckwall E.C."/>
            <person name="Glasner J.D."/>
            <person name="Perna N.T."/>
        </authorList>
    </citation>
    <scope>NUCLEOTIDE SEQUENCE [LARGE SCALE GENOMIC DNA]</scope>
    <source>
        <strain evidence="2">ATCC 49490</strain>
    </source>
</reference>
<proteinExistence type="predicted"/>
<evidence type="ECO:0008006" key="3">
    <source>
        <dbReference type="Google" id="ProtNLM"/>
    </source>
</evidence>
<comment type="caution">
    <text evidence="1">The sequence shown here is derived from an EMBL/GenBank/DDBJ whole genome shotgun (WGS) entry which is preliminary data.</text>
</comment>
<evidence type="ECO:0000313" key="2">
    <source>
        <dbReference type="Proteomes" id="UP000028630"/>
    </source>
</evidence>
<protein>
    <recommendedName>
        <fullName evidence="3">DUF2857 domain-containing protein</fullName>
    </recommendedName>
</protein>
<name>A0A085AAA6_9ENTR</name>
<evidence type="ECO:0000313" key="1">
    <source>
        <dbReference type="EMBL" id="KFC07151.1"/>
    </source>
</evidence>
<dbReference type="Pfam" id="PF11198">
    <property type="entry name" value="DUF2857"/>
    <property type="match status" value="1"/>
</dbReference>
<accession>A0A085AAA6</accession>